<evidence type="ECO:0000313" key="1">
    <source>
        <dbReference type="EMBL" id="GAA0155212.1"/>
    </source>
</evidence>
<accession>A0AAV3PTU1</accession>
<gene>
    <name evidence="1" type="ORF">LIER_12989</name>
</gene>
<keyword evidence="2" id="KW-1185">Reference proteome</keyword>
<reference evidence="1 2" key="1">
    <citation type="submission" date="2024-01" db="EMBL/GenBank/DDBJ databases">
        <title>The complete chloroplast genome sequence of Lithospermum erythrorhizon: insights into the phylogenetic relationship among Boraginaceae species and the maternal lineages of purple gromwells.</title>
        <authorList>
            <person name="Okada T."/>
            <person name="Watanabe K."/>
        </authorList>
    </citation>
    <scope>NUCLEOTIDE SEQUENCE [LARGE SCALE GENOMIC DNA]</scope>
</reference>
<dbReference type="EMBL" id="BAABME010002570">
    <property type="protein sequence ID" value="GAA0155212.1"/>
    <property type="molecule type" value="Genomic_DNA"/>
</dbReference>
<organism evidence="1 2">
    <name type="scientific">Lithospermum erythrorhizon</name>
    <name type="common">Purple gromwell</name>
    <name type="synonym">Lithospermum officinale var. erythrorhizon</name>
    <dbReference type="NCBI Taxonomy" id="34254"/>
    <lineage>
        <taxon>Eukaryota</taxon>
        <taxon>Viridiplantae</taxon>
        <taxon>Streptophyta</taxon>
        <taxon>Embryophyta</taxon>
        <taxon>Tracheophyta</taxon>
        <taxon>Spermatophyta</taxon>
        <taxon>Magnoliopsida</taxon>
        <taxon>eudicotyledons</taxon>
        <taxon>Gunneridae</taxon>
        <taxon>Pentapetalae</taxon>
        <taxon>asterids</taxon>
        <taxon>lamiids</taxon>
        <taxon>Boraginales</taxon>
        <taxon>Boraginaceae</taxon>
        <taxon>Boraginoideae</taxon>
        <taxon>Lithospermeae</taxon>
        <taxon>Lithospermum</taxon>
    </lineage>
</organism>
<evidence type="ECO:0000313" key="2">
    <source>
        <dbReference type="Proteomes" id="UP001454036"/>
    </source>
</evidence>
<proteinExistence type="predicted"/>
<comment type="caution">
    <text evidence="1">The sequence shown here is derived from an EMBL/GenBank/DDBJ whole genome shotgun (WGS) entry which is preliminary data.</text>
</comment>
<name>A0AAV3PTU1_LITER</name>
<protein>
    <submittedName>
        <fullName evidence="1">Uncharacterized protein</fullName>
    </submittedName>
</protein>
<dbReference type="Proteomes" id="UP001454036">
    <property type="component" value="Unassembled WGS sequence"/>
</dbReference>
<dbReference type="AlphaFoldDB" id="A0AAV3PTU1"/>
<sequence length="189" mass="21055">MEADLSRVLGTLSLERDELGEVFVPDITYDRVEEKYQFSLVGRVLTKRRFHVQTFKETMRALWGGHEGIVGFICAMEGRDTGIPNCVEYSSMFGTNLASLLGFFQAEIGHAVGAHIGTVLDVDTRSLERERGRYVMVKPYNEVPEDVPQPVNLRTGGTLHEVGSSHPLEMAGIIHGMTETIVDTVMQQL</sequence>